<dbReference type="EC" id="4.2.1.77" evidence="3"/>
<name>A0A7T7BJJ0_PENDI</name>
<dbReference type="RefSeq" id="XP_014530408.1">
    <property type="nucleotide sequence ID" value="XM_014674922.1"/>
</dbReference>
<dbReference type="PANTHER" id="PTHR33442">
    <property type="entry name" value="TRANS-3-HYDROXY-L-PROLINE DEHYDRATASE"/>
    <property type="match status" value="1"/>
</dbReference>
<evidence type="ECO:0000256" key="2">
    <source>
        <dbReference type="ARBA" id="ARBA00007529"/>
    </source>
</evidence>
<reference evidence="4 5" key="1">
    <citation type="submission" date="2020-08" db="EMBL/GenBank/DDBJ databases">
        <title>The completed genome sequence of the pathogenic ascomycete fungus Penicillium digitatum.</title>
        <authorList>
            <person name="Wang M."/>
        </authorList>
    </citation>
    <scope>NUCLEOTIDE SEQUENCE [LARGE SCALE GENOMIC DNA]</scope>
    <source>
        <strain evidence="4 5">PdW03</strain>
    </source>
</reference>
<dbReference type="InterPro" id="IPR008794">
    <property type="entry name" value="Pro_racemase_fam"/>
</dbReference>
<accession>A0A7T7BJJ0</accession>
<comment type="similarity">
    <text evidence="2">Belongs to the proline racemase family.</text>
</comment>
<evidence type="ECO:0000256" key="3">
    <source>
        <dbReference type="ARBA" id="ARBA00013105"/>
    </source>
</evidence>
<evidence type="ECO:0000256" key="1">
    <source>
        <dbReference type="ARBA" id="ARBA00001148"/>
    </source>
</evidence>
<sequence length="200" mass="22138">MLEPRGHYDMYGAILRPDTELVNSGKAHMGVLFMHNELFSLMCGHATIALGRFLVDVDEEVFPRRKELRSDPESRTTTLSLHVQVPVPEKYRWAELRGKTSVTADFAYGGAYYCMVSAEELGFPSGLGEVKLPNMDNATKLLKEALVTNPDLRYLTRDIRTAEEGALYGIMITDTRLGHVSAPEGTAAARAQLDASSEET</sequence>
<dbReference type="GO" id="GO:0050346">
    <property type="term" value="F:trans-L-3-hydroxyproline dehydratase activity"/>
    <property type="evidence" value="ECO:0007669"/>
    <property type="project" value="UniProtKB-EC"/>
</dbReference>
<dbReference type="EMBL" id="CP060774">
    <property type="protein sequence ID" value="QQK42109.1"/>
    <property type="molecule type" value="Genomic_DNA"/>
</dbReference>
<protein>
    <recommendedName>
        <fullName evidence="3">trans-L-3-hydroxyproline dehydratase</fullName>
        <ecNumber evidence="3">4.2.1.77</ecNumber>
    </recommendedName>
</protein>
<dbReference type="GeneID" id="26237168"/>
<gene>
    <name evidence="4" type="ORF">Pdw03_4963</name>
</gene>
<dbReference type="PANTHER" id="PTHR33442:SF1">
    <property type="entry name" value="TRANS-3-HYDROXY-L-PROLINE DEHYDRATASE"/>
    <property type="match status" value="1"/>
</dbReference>
<dbReference type="AlphaFoldDB" id="A0A7T7BJJ0"/>
<evidence type="ECO:0000313" key="5">
    <source>
        <dbReference type="Proteomes" id="UP000595662"/>
    </source>
</evidence>
<organism evidence="4 5">
    <name type="scientific">Penicillium digitatum</name>
    <name type="common">Green mold</name>
    <dbReference type="NCBI Taxonomy" id="36651"/>
    <lineage>
        <taxon>Eukaryota</taxon>
        <taxon>Fungi</taxon>
        <taxon>Dikarya</taxon>
        <taxon>Ascomycota</taxon>
        <taxon>Pezizomycotina</taxon>
        <taxon>Eurotiomycetes</taxon>
        <taxon>Eurotiomycetidae</taxon>
        <taxon>Eurotiales</taxon>
        <taxon>Aspergillaceae</taxon>
        <taxon>Penicillium</taxon>
    </lineage>
</organism>
<proteinExistence type="inferred from homology"/>
<dbReference type="KEGG" id="pdp:PDIP_88540"/>
<dbReference type="Gene3D" id="3.10.310.10">
    <property type="entry name" value="Diaminopimelate Epimerase, Chain A, domain 1"/>
    <property type="match status" value="1"/>
</dbReference>
<comment type="catalytic activity">
    <reaction evidence="1">
        <text>trans-3-hydroxy-L-proline = 1-pyrroline-2-carboxylate + H2O</text>
        <dbReference type="Rhea" id="RHEA:10320"/>
        <dbReference type="ChEBI" id="CHEBI:15377"/>
        <dbReference type="ChEBI" id="CHEBI:39785"/>
        <dbReference type="ChEBI" id="CHEBI:57938"/>
        <dbReference type="EC" id="4.2.1.77"/>
    </reaction>
</comment>
<dbReference type="Pfam" id="PF05544">
    <property type="entry name" value="Pro_racemase"/>
    <property type="match status" value="1"/>
</dbReference>
<dbReference type="Proteomes" id="UP000595662">
    <property type="component" value="Chromosome 1"/>
</dbReference>
<dbReference type="VEuPathDB" id="FungiDB:PDIP_88540"/>
<dbReference type="SUPFAM" id="SSF54506">
    <property type="entry name" value="Diaminopimelate epimerase-like"/>
    <property type="match status" value="1"/>
</dbReference>
<evidence type="ECO:0000313" key="4">
    <source>
        <dbReference type="EMBL" id="QQK42109.1"/>
    </source>
</evidence>